<keyword evidence="2" id="KW-1185">Reference proteome</keyword>
<gene>
    <name evidence="1" type="ORF">G5S52_10605</name>
</gene>
<comment type="caution">
    <text evidence="1">The sequence shown here is derived from an EMBL/GenBank/DDBJ whole genome shotgun (WGS) entry which is preliminary data.</text>
</comment>
<proteinExistence type="predicted"/>
<sequence length="133" mass="14670">MRIWMSSLLVLILGGCQSTGTSLPETDFQGKVPADLNAQLLKLNDQPIQSFRGQTVHVIYQEDRALVTIVQKLRSARWTWDMHKSQISDDVLAQTCRDFGDAIDQGLGVRTWFAGSGGFVTDIVKAGDCDGLK</sequence>
<name>A0A6M1RKP4_9GAMM</name>
<dbReference type="AlphaFoldDB" id="A0A6M1RKP4"/>
<evidence type="ECO:0008006" key="3">
    <source>
        <dbReference type="Google" id="ProtNLM"/>
    </source>
</evidence>
<evidence type="ECO:0000313" key="1">
    <source>
        <dbReference type="EMBL" id="NGN98089.1"/>
    </source>
</evidence>
<reference evidence="1 2" key="1">
    <citation type="submission" date="2020-02" db="EMBL/GenBank/DDBJ databases">
        <title>The draft genome of Grimontia sedimenta sp. nov., isolated from benthic sediments near coral reefs south of Kuwait.</title>
        <authorList>
            <person name="Mahmoud H.M."/>
            <person name="Jose L."/>
            <person name="Eapen S."/>
        </authorList>
    </citation>
    <scope>NUCLEOTIDE SEQUENCE [LARGE SCALE GENOMIC DNA]</scope>
    <source>
        <strain evidence="1 2">S25</strain>
    </source>
</reference>
<protein>
    <recommendedName>
        <fullName evidence="3">Lipoprotein</fullName>
    </recommendedName>
</protein>
<dbReference type="Proteomes" id="UP000473008">
    <property type="component" value="Unassembled WGS sequence"/>
</dbReference>
<dbReference type="PROSITE" id="PS51257">
    <property type="entry name" value="PROKAR_LIPOPROTEIN"/>
    <property type="match status" value="1"/>
</dbReference>
<dbReference type="EMBL" id="JAALDL010000006">
    <property type="protein sequence ID" value="NGN98089.1"/>
    <property type="molecule type" value="Genomic_DNA"/>
</dbReference>
<accession>A0A6M1RKP4</accession>
<evidence type="ECO:0000313" key="2">
    <source>
        <dbReference type="Proteomes" id="UP000473008"/>
    </source>
</evidence>
<organism evidence="1 2">
    <name type="scientific">Grimontia sedimenti</name>
    <dbReference type="NCBI Taxonomy" id="2711294"/>
    <lineage>
        <taxon>Bacteria</taxon>
        <taxon>Pseudomonadati</taxon>
        <taxon>Pseudomonadota</taxon>
        <taxon>Gammaproteobacteria</taxon>
        <taxon>Vibrionales</taxon>
        <taxon>Vibrionaceae</taxon>
        <taxon>Grimontia</taxon>
    </lineage>
</organism>
<dbReference type="RefSeq" id="WP_165013392.1">
    <property type="nucleotide sequence ID" value="NZ_JAALDL010000006.1"/>
</dbReference>